<feature type="region of interest" description="Disordered" evidence="1">
    <location>
        <begin position="1"/>
        <end position="31"/>
    </location>
</feature>
<name>A0A0L0N4V8_TOLOC</name>
<protein>
    <submittedName>
        <fullName evidence="2">Uncharacterized protein</fullName>
    </submittedName>
</protein>
<accession>A0A0L0N4V8</accession>
<gene>
    <name evidence="2" type="ORF">TOPH_06123</name>
</gene>
<sequence>MVVALAQGSTASGPAARHISQSFGENHGGRTGTTRNRFLWYFGNGWTQREGDPESDMTPYLKTPEDTDLREIHESWWSVP</sequence>
<dbReference type="Proteomes" id="UP000036947">
    <property type="component" value="Unassembled WGS sequence"/>
</dbReference>
<organism evidence="2 3">
    <name type="scientific">Tolypocladium ophioglossoides (strain CBS 100239)</name>
    <name type="common">Snaketongue truffleclub</name>
    <name type="synonym">Elaphocordyceps ophioglossoides</name>
    <dbReference type="NCBI Taxonomy" id="1163406"/>
    <lineage>
        <taxon>Eukaryota</taxon>
        <taxon>Fungi</taxon>
        <taxon>Dikarya</taxon>
        <taxon>Ascomycota</taxon>
        <taxon>Pezizomycotina</taxon>
        <taxon>Sordariomycetes</taxon>
        <taxon>Hypocreomycetidae</taxon>
        <taxon>Hypocreales</taxon>
        <taxon>Ophiocordycipitaceae</taxon>
        <taxon>Tolypocladium</taxon>
    </lineage>
</organism>
<proteinExistence type="predicted"/>
<evidence type="ECO:0000313" key="3">
    <source>
        <dbReference type="Proteomes" id="UP000036947"/>
    </source>
</evidence>
<reference evidence="2 3" key="1">
    <citation type="journal article" date="2015" name="BMC Genomics">
        <title>The genome of the truffle-parasite Tolypocladium ophioglossoides and the evolution of antifungal peptaibiotics.</title>
        <authorList>
            <person name="Quandt C.A."/>
            <person name="Bushley K.E."/>
            <person name="Spatafora J.W."/>
        </authorList>
    </citation>
    <scope>NUCLEOTIDE SEQUENCE [LARGE SCALE GENOMIC DNA]</scope>
    <source>
        <strain evidence="2 3">CBS 100239</strain>
    </source>
</reference>
<comment type="caution">
    <text evidence="2">The sequence shown here is derived from an EMBL/GenBank/DDBJ whole genome shotgun (WGS) entry which is preliminary data.</text>
</comment>
<evidence type="ECO:0000313" key="2">
    <source>
        <dbReference type="EMBL" id="KND89153.1"/>
    </source>
</evidence>
<dbReference type="EMBL" id="LFRF01000020">
    <property type="protein sequence ID" value="KND89153.1"/>
    <property type="molecule type" value="Genomic_DNA"/>
</dbReference>
<dbReference type="AlphaFoldDB" id="A0A0L0N4V8"/>
<evidence type="ECO:0000256" key="1">
    <source>
        <dbReference type="SAM" id="MobiDB-lite"/>
    </source>
</evidence>
<keyword evidence="3" id="KW-1185">Reference proteome</keyword>